<keyword evidence="1" id="KW-1133">Transmembrane helix</keyword>
<dbReference type="EMBL" id="QDEB01084260">
    <property type="protein sequence ID" value="RZC33952.1"/>
    <property type="molecule type" value="Genomic_DNA"/>
</dbReference>
<dbReference type="Proteomes" id="UP000292052">
    <property type="component" value="Unassembled WGS sequence"/>
</dbReference>
<keyword evidence="1" id="KW-0812">Transmembrane</keyword>
<evidence type="ECO:0000313" key="2">
    <source>
        <dbReference type="EMBL" id="RZC33952.1"/>
    </source>
</evidence>
<proteinExistence type="predicted"/>
<keyword evidence="1" id="KW-0472">Membrane</keyword>
<gene>
    <name evidence="2" type="ORF">BDFB_008046</name>
</gene>
<comment type="caution">
    <text evidence="2">The sequence shown here is derived from an EMBL/GenBank/DDBJ whole genome shotgun (WGS) entry which is preliminary data.</text>
</comment>
<dbReference type="AlphaFoldDB" id="A0A482VM44"/>
<reference evidence="2 3" key="1">
    <citation type="submission" date="2017-03" db="EMBL/GenBank/DDBJ databases">
        <title>Genome of the blue death feigning beetle - Asbolus verrucosus.</title>
        <authorList>
            <person name="Rider S.D."/>
        </authorList>
    </citation>
    <scope>NUCLEOTIDE SEQUENCE [LARGE SCALE GENOMIC DNA]</scope>
    <source>
        <strain evidence="2">Butters</strain>
        <tissue evidence="2">Head and leg muscle</tissue>
    </source>
</reference>
<evidence type="ECO:0000256" key="1">
    <source>
        <dbReference type="SAM" id="Phobius"/>
    </source>
</evidence>
<accession>A0A482VM44</accession>
<feature type="transmembrane region" description="Helical" evidence="1">
    <location>
        <begin position="24"/>
        <end position="45"/>
    </location>
</feature>
<name>A0A482VM44_ASBVE</name>
<sequence>HNVKITSTKEVTGEKKEKKALEPLFMAISGFIGMAVMFVLSVLVFPKFGIKKTKNPIKGNVKKNERITDIARVALQAIEGKDCTERFACELEKTARAFNIQDNRFVKLLKRMAPGSFGKQMDRVGKYSNKRLRCTAIPCKKKNPKKKANPVAQKKS</sequence>
<keyword evidence="3" id="KW-1185">Reference proteome</keyword>
<evidence type="ECO:0000313" key="3">
    <source>
        <dbReference type="Proteomes" id="UP000292052"/>
    </source>
</evidence>
<feature type="non-terminal residue" evidence="2">
    <location>
        <position position="1"/>
    </location>
</feature>
<dbReference type="OrthoDB" id="6380108at2759"/>
<protein>
    <submittedName>
        <fullName evidence="2">Uncharacterized protein</fullName>
    </submittedName>
</protein>
<organism evidence="2 3">
    <name type="scientific">Asbolus verrucosus</name>
    <name type="common">Desert ironclad beetle</name>
    <dbReference type="NCBI Taxonomy" id="1661398"/>
    <lineage>
        <taxon>Eukaryota</taxon>
        <taxon>Metazoa</taxon>
        <taxon>Ecdysozoa</taxon>
        <taxon>Arthropoda</taxon>
        <taxon>Hexapoda</taxon>
        <taxon>Insecta</taxon>
        <taxon>Pterygota</taxon>
        <taxon>Neoptera</taxon>
        <taxon>Endopterygota</taxon>
        <taxon>Coleoptera</taxon>
        <taxon>Polyphaga</taxon>
        <taxon>Cucujiformia</taxon>
        <taxon>Tenebrionidae</taxon>
        <taxon>Pimeliinae</taxon>
        <taxon>Asbolus</taxon>
    </lineage>
</organism>